<organism evidence="2 3">
    <name type="scientific">Pilibacter termitis</name>
    <dbReference type="NCBI Taxonomy" id="263852"/>
    <lineage>
        <taxon>Bacteria</taxon>
        <taxon>Bacillati</taxon>
        <taxon>Bacillota</taxon>
        <taxon>Bacilli</taxon>
        <taxon>Lactobacillales</taxon>
        <taxon>Enterococcaceae</taxon>
        <taxon>Pilibacter</taxon>
    </lineage>
</organism>
<dbReference type="EMBL" id="FUXI01000003">
    <property type="protein sequence ID" value="SJZ45615.1"/>
    <property type="molecule type" value="Genomic_DNA"/>
</dbReference>
<evidence type="ECO:0000256" key="1">
    <source>
        <dbReference type="SAM" id="MobiDB-lite"/>
    </source>
</evidence>
<accession>A0A1T4KT48</accession>
<evidence type="ECO:0000313" key="2">
    <source>
        <dbReference type="EMBL" id="SJZ45615.1"/>
    </source>
</evidence>
<keyword evidence="3" id="KW-1185">Reference proteome</keyword>
<dbReference type="RefSeq" id="WP_078806338.1">
    <property type="nucleotide sequence ID" value="NZ_FUXI01000003.1"/>
</dbReference>
<dbReference type="AlphaFoldDB" id="A0A1T4KT48"/>
<evidence type="ECO:0000313" key="3">
    <source>
        <dbReference type="Proteomes" id="UP000190328"/>
    </source>
</evidence>
<proteinExistence type="predicted"/>
<protein>
    <recommendedName>
        <fullName evidence="4">PcfB protein</fullName>
    </recommendedName>
</protein>
<feature type="region of interest" description="Disordered" evidence="1">
    <location>
        <begin position="147"/>
        <end position="166"/>
    </location>
</feature>
<dbReference type="OrthoDB" id="2191509at2"/>
<dbReference type="Pfam" id="PF12687">
    <property type="entry name" value="DUF3801"/>
    <property type="match status" value="1"/>
</dbReference>
<dbReference type="Proteomes" id="UP000190328">
    <property type="component" value="Unassembled WGS sequence"/>
</dbReference>
<dbReference type="STRING" id="263852.SAMN02745116_00374"/>
<evidence type="ECO:0008006" key="4">
    <source>
        <dbReference type="Google" id="ProtNLM"/>
    </source>
</evidence>
<gene>
    <name evidence="2" type="ORF">SAMN02745116_00374</name>
</gene>
<dbReference type="InterPro" id="IPR024234">
    <property type="entry name" value="DUF3801"/>
</dbReference>
<sequence>MEQKETIHKFQRLGETTLRIVLQMLGNLSTDKVKLLIEKHQELQGETNLYTLLNRQDPVTSQYLDQKVNLEHLKSYLEEQGLPFAFKKTSEGTNFFFRVKDEALANRAVENVLKDLFSNPQAFAKRVLRKPEAMTFDEKVAYARKQHYQTTNRGKSLARSIPRKVR</sequence>
<name>A0A1T4KT48_9ENTE</name>
<reference evidence="3" key="1">
    <citation type="submission" date="2017-02" db="EMBL/GenBank/DDBJ databases">
        <authorList>
            <person name="Varghese N."/>
            <person name="Submissions S."/>
        </authorList>
    </citation>
    <scope>NUCLEOTIDE SEQUENCE [LARGE SCALE GENOMIC DNA]</scope>
    <source>
        <strain evidence="3">ATCC BAA-1030</strain>
    </source>
</reference>